<reference evidence="2 3" key="2">
    <citation type="journal article" date="2014" name="FEMS Microbiol. Lett.">
        <title>Draft genomic DNA sequence of the facultatively methylotrophic bacterium Acidomonas methanolica type strain MB58.</title>
        <authorList>
            <person name="Higashiura N."/>
            <person name="Hadano H."/>
            <person name="Hirakawa H."/>
            <person name="Matsutani M."/>
            <person name="Takabe S."/>
            <person name="Matsushita K."/>
            <person name="Azuma Y."/>
        </authorList>
    </citation>
    <scope>NUCLEOTIDE SEQUENCE [LARGE SCALE GENOMIC DNA]</scope>
    <source>
        <strain evidence="2 3">MB58</strain>
    </source>
</reference>
<dbReference type="AlphaFoldDB" id="A0A023DAC1"/>
<dbReference type="Pfam" id="PF13692">
    <property type="entry name" value="Glyco_trans_1_4"/>
    <property type="match status" value="1"/>
</dbReference>
<comment type="caution">
    <text evidence="2">The sequence shown here is derived from an EMBL/GenBank/DDBJ whole genome shotgun (WGS) entry which is preliminary data.</text>
</comment>
<keyword evidence="2" id="KW-0808">Transferase</keyword>
<accession>A0A023DAC1</accession>
<reference evidence="3" key="1">
    <citation type="journal article" date="2014" name="FEMS Microbiol. Lett.">
        <title>Draft Genomic DNA Sequence of the Facultatively Methylotrophic Bacterium Acidomonas methanolica type strain MB58.</title>
        <authorList>
            <person name="Higashiura N."/>
            <person name="Hadano H."/>
            <person name="Hirakawa H."/>
            <person name="Matsutani M."/>
            <person name="Takabe S."/>
            <person name="Matsushita K."/>
            <person name="Azuma Y."/>
        </authorList>
    </citation>
    <scope>NUCLEOTIDE SEQUENCE [LARGE SCALE GENOMIC DNA]</scope>
    <source>
        <strain evidence="3">MB58</strain>
    </source>
</reference>
<dbReference type="CDD" id="cd03801">
    <property type="entry name" value="GT4_PimA-like"/>
    <property type="match status" value="1"/>
</dbReference>
<protein>
    <submittedName>
        <fullName evidence="2">Glycosyl/mannosyl transferase</fullName>
    </submittedName>
</protein>
<organism evidence="2 3">
    <name type="scientific">Acidomonas methanolica NBRC 104435</name>
    <dbReference type="NCBI Taxonomy" id="1231351"/>
    <lineage>
        <taxon>Bacteria</taxon>
        <taxon>Pseudomonadati</taxon>
        <taxon>Pseudomonadota</taxon>
        <taxon>Alphaproteobacteria</taxon>
        <taxon>Acetobacterales</taxon>
        <taxon>Acetobacteraceae</taxon>
        <taxon>Acidomonas</taxon>
    </lineage>
</organism>
<dbReference type="RefSeq" id="WP_052512649.1">
    <property type="nucleotide sequence ID" value="NZ_BAND01000279.1"/>
</dbReference>
<evidence type="ECO:0000313" key="3">
    <source>
        <dbReference type="Proteomes" id="UP000019760"/>
    </source>
</evidence>
<dbReference type="GO" id="GO:0016758">
    <property type="term" value="F:hexosyltransferase activity"/>
    <property type="evidence" value="ECO:0007669"/>
    <property type="project" value="TreeGrafter"/>
</dbReference>
<feature type="region of interest" description="Disordered" evidence="1">
    <location>
        <begin position="379"/>
        <end position="398"/>
    </location>
</feature>
<proteinExistence type="predicted"/>
<dbReference type="OrthoDB" id="9790710at2"/>
<dbReference type="Proteomes" id="UP000019760">
    <property type="component" value="Unassembled WGS sequence"/>
</dbReference>
<keyword evidence="3" id="KW-1185">Reference proteome</keyword>
<sequence length="398" mass="42660">MKPLVWHWGRRGAGPLFAVRLTEALNAIAGQEACLSLAARAELLAGPDAPPCDWREPTYETRLGYAARRLTAPMRVRQAIRRLEILAPDIAICAMPALLDGTMTAALAARHIPYAVVVHDAEAHPGDAFRFRLMGQENLLHGARHLFCLSGHVENGLRARGFGQSGQTLTKLWLPYMGVEMSLDADARAGTTRAPARPDRRPRVLHFGRLLPYKGLDLLADALERLGPDLPFDIRICGEGPDSAALRRLRAMRHVQVEARWFAETELPALFAWADALVLPYREASQSGVAVMGLAAGLRILATAVGGLPEQLAGVEGAMLCAPTAPAIAEALLALAAALREGGTTAPAIRDWRQSWRDLATVMLGVIRGDAAPADTATRLPAPAAWQPASPLPATSGS</sequence>
<dbReference type="PANTHER" id="PTHR45947:SF3">
    <property type="entry name" value="SULFOQUINOVOSYL TRANSFERASE SQD2"/>
    <property type="match status" value="1"/>
</dbReference>
<dbReference type="PANTHER" id="PTHR45947">
    <property type="entry name" value="SULFOQUINOVOSYL TRANSFERASE SQD2"/>
    <property type="match status" value="1"/>
</dbReference>
<dbReference type="SUPFAM" id="SSF53756">
    <property type="entry name" value="UDP-Glycosyltransferase/glycogen phosphorylase"/>
    <property type="match status" value="1"/>
</dbReference>
<dbReference type="EMBL" id="BAND01000279">
    <property type="protein sequence ID" value="GAJ30756.1"/>
    <property type="molecule type" value="Genomic_DNA"/>
</dbReference>
<dbReference type="Gene3D" id="3.40.50.2000">
    <property type="entry name" value="Glycogen Phosphorylase B"/>
    <property type="match status" value="2"/>
</dbReference>
<evidence type="ECO:0000256" key="1">
    <source>
        <dbReference type="SAM" id="MobiDB-lite"/>
    </source>
</evidence>
<dbReference type="InterPro" id="IPR050194">
    <property type="entry name" value="Glycosyltransferase_grp1"/>
</dbReference>
<gene>
    <name evidence="2" type="ORF">Amme_314_006</name>
</gene>
<name>A0A023DAC1_ACIMT</name>
<evidence type="ECO:0000313" key="2">
    <source>
        <dbReference type="EMBL" id="GAJ30756.1"/>
    </source>
</evidence>